<reference evidence="1 2" key="1">
    <citation type="submission" date="2024-09" db="EMBL/GenBank/DDBJ databases">
        <title>Chromosome-scale assembly of Riccia fluitans.</title>
        <authorList>
            <person name="Paukszto L."/>
            <person name="Sawicki J."/>
            <person name="Karawczyk K."/>
            <person name="Piernik-Szablinska J."/>
            <person name="Szczecinska M."/>
            <person name="Mazdziarz M."/>
        </authorList>
    </citation>
    <scope>NUCLEOTIDE SEQUENCE [LARGE SCALE GENOMIC DNA]</scope>
    <source>
        <strain evidence="1">Rf_01</strain>
        <tissue evidence="1">Aerial parts of the thallus</tissue>
    </source>
</reference>
<protein>
    <submittedName>
        <fullName evidence="1">Uncharacterized protein</fullName>
    </submittedName>
</protein>
<gene>
    <name evidence="1" type="ORF">R1flu_015909</name>
</gene>
<dbReference type="EMBL" id="JBHFFA010000004">
    <property type="protein sequence ID" value="KAL2631223.1"/>
    <property type="molecule type" value="Genomic_DNA"/>
</dbReference>
<dbReference type="Proteomes" id="UP001605036">
    <property type="component" value="Unassembled WGS sequence"/>
</dbReference>
<comment type="caution">
    <text evidence="1">The sequence shown here is derived from an EMBL/GenBank/DDBJ whole genome shotgun (WGS) entry which is preliminary data.</text>
</comment>
<accession>A0ABD1YKT9</accession>
<sequence length="142" mass="14839">MRARSAKDLLPSYSSEAMLSGSPMVGSVRALNIGGTPAASFGPGNVPAAASQDAVMLDIETGSDAVSSSSSPAGRTWFRSYSFTSKTAIFSQLGSAVSSLSSRSREALLGSSLVKYIHRVPALDKPFDLEEIRPGEPKEGVR</sequence>
<name>A0ABD1YKT9_9MARC</name>
<evidence type="ECO:0000313" key="1">
    <source>
        <dbReference type="EMBL" id="KAL2631223.1"/>
    </source>
</evidence>
<evidence type="ECO:0000313" key="2">
    <source>
        <dbReference type="Proteomes" id="UP001605036"/>
    </source>
</evidence>
<dbReference type="AlphaFoldDB" id="A0ABD1YKT9"/>
<organism evidence="1 2">
    <name type="scientific">Riccia fluitans</name>
    <dbReference type="NCBI Taxonomy" id="41844"/>
    <lineage>
        <taxon>Eukaryota</taxon>
        <taxon>Viridiplantae</taxon>
        <taxon>Streptophyta</taxon>
        <taxon>Embryophyta</taxon>
        <taxon>Marchantiophyta</taxon>
        <taxon>Marchantiopsida</taxon>
        <taxon>Marchantiidae</taxon>
        <taxon>Marchantiales</taxon>
        <taxon>Ricciaceae</taxon>
        <taxon>Riccia</taxon>
    </lineage>
</organism>
<keyword evidence="2" id="KW-1185">Reference proteome</keyword>
<proteinExistence type="predicted"/>